<evidence type="ECO:0000313" key="2">
    <source>
        <dbReference type="Proteomes" id="UP001446032"/>
    </source>
</evidence>
<dbReference type="Proteomes" id="UP001446032">
    <property type="component" value="Unassembled WGS sequence"/>
</dbReference>
<reference evidence="1 2" key="1">
    <citation type="submission" date="2024-03" db="EMBL/GenBank/DDBJ databases">
        <title>Human intestinal bacterial collection.</title>
        <authorList>
            <person name="Pauvert C."/>
            <person name="Hitch T.C.A."/>
            <person name="Clavel T."/>
        </authorList>
    </citation>
    <scope>NUCLEOTIDE SEQUENCE [LARGE SCALE GENOMIC DNA]</scope>
    <source>
        <strain evidence="1 2">CLA-AA-H95</strain>
    </source>
</reference>
<evidence type="ECO:0008006" key="3">
    <source>
        <dbReference type="Google" id="ProtNLM"/>
    </source>
</evidence>
<dbReference type="RefSeq" id="WP_022214848.1">
    <property type="nucleotide sequence ID" value="NZ_JBBMEI010000025.1"/>
</dbReference>
<dbReference type="EMBL" id="JBBMEI010000025">
    <property type="protein sequence ID" value="MEQ2358516.1"/>
    <property type="molecule type" value="Genomic_DNA"/>
</dbReference>
<protein>
    <recommendedName>
        <fullName evidence="3">CRISPR type III-B/RAMP module-associated protein Cmr5</fullName>
    </recommendedName>
</protein>
<proteinExistence type="predicted"/>
<organism evidence="1 2">
    <name type="scientific">Blautia intestinihominis</name>
    <dbReference type="NCBI Taxonomy" id="3133152"/>
    <lineage>
        <taxon>Bacteria</taxon>
        <taxon>Bacillati</taxon>
        <taxon>Bacillota</taxon>
        <taxon>Clostridia</taxon>
        <taxon>Lachnospirales</taxon>
        <taxon>Lachnospiraceae</taxon>
        <taxon>Blautia</taxon>
    </lineage>
</organism>
<evidence type="ECO:0000313" key="1">
    <source>
        <dbReference type="EMBL" id="MEQ2358516.1"/>
    </source>
</evidence>
<sequence>MEEEIIAQTKFDQLISDDQSQMLKAFIPYLSPRGQQLLSVFTKTRELSNTLALFRGRQPDMQICSSSVSSPSELLDDLRKFSYGRSRRQLDQISNFLVMMQLIQVMSHSDQEEGDPNDPGMAE</sequence>
<comment type="caution">
    <text evidence="1">The sequence shown here is derived from an EMBL/GenBank/DDBJ whole genome shotgun (WGS) entry which is preliminary data.</text>
</comment>
<gene>
    <name evidence="1" type="ORF">WMO75_09260</name>
</gene>
<keyword evidence="2" id="KW-1185">Reference proteome</keyword>
<accession>A0ABV1AMB1</accession>
<name>A0ABV1AMB1_9FIRM</name>